<reference evidence="2" key="1">
    <citation type="submission" date="2023-04" db="EMBL/GenBank/DDBJ databases">
        <authorList>
            <person name="Vijverberg K."/>
            <person name="Xiong W."/>
            <person name="Schranz E."/>
        </authorList>
    </citation>
    <scope>NUCLEOTIDE SEQUENCE</scope>
</reference>
<feature type="region of interest" description="Disordered" evidence="1">
    <location>
        <begin position="33"/>
        <end position="87"/>
    </location>
</feature>
<evidence type="ECO:0000313" key="3">
    <source>
        <dbReference type="Proteomes" id="UP001177003"/>
    </source>
</evidence>
<protein>
    <submittedName>
        <fullName evidence="2">Uncharacterized protein</fullName>
    </submittedName>
</protein>
<feature type="compositionally biased region" description="Basic and acidic residues" evidence="1">
    <location>
        <begin position="462"/>
        <end position="479"/>
    </location>
</feature>
<evidence type="ECO:0000256" key="1">
    <source>
        <dbReference type="SAM" id="MobiDB-lite"/>
    </source>
</evidence>
<name>A0AA35Z936_LACSI</name>
<gene>
    <name evidence="2" type="ORF">LSALG_LOCUS27520</name>
</gene>
<feature type="compositionally biased region" description="Low complexity" evidence="1">
    <location>
        <begin position="51"/>
        <end position="62"/>
    </location>
</feature>
<organism evidence="2 3">
    <name type="scientific">Lactuca saligna</name>
    <name type="common">Willowleaf lettuce</name>
    <dbReference type="NCBI Taxonomy" id="75948"/>
    <lineage>
        <taxon>Eukaryota</taxon>
        <taxon>Viridiplantae</taxon>
        <taxon>Streptophyta</taxon>
        <taxon>Embryophyta</taxon>
        <taxon>Tracheophyta</taxon>
        <taxon>Spermatophyta</taxon>
        <taxon>Magnoliopsida</taxon>
        <taxon>eudicotyledons</taxon>
        <taxon>Gunneridae</taxon>
        <taxon>Pentapetalae</taxon>
        <taxon>asterids</taxon>
        <taxon>campanulids</taxon>
        <taxon>Asterales</taxon>
        <taxon>Asteraceae</taxon>
        <taxon>Cichorioideae</taxon>
        <taxon>Cichorieae</taxon>
        <taxon>Lactucinae</taxon>
        <taxon>Lactuca</taxon>
    </lineage>
</organism>
<evidence type="ECO:0000313" key="2">
    <source>
        <dbReference type="EMBL" id="CAI9288203.1"/>
    </source>
</evidence>
<dbReference type="EMBL" id="OX465081">
    <property type="protein sequence ID" value="CAI9288203.1"/>
    <property type="molecule type" value="Genomic_DNA"/>
</dbReference>
<accession>A0AA35Z936</accession>
<dbReference type="AlphaFoldDB" id="A0AA35Z936"/>
<keyword evidence="3" id="KW-1185">Reference proteome</keyword>
<proteinExistence type="predicted"/>
<feature type="region of interest" description="Disordered" evidence="1">
    <location>
        <begin position="440"/>
        <end position="479"/>
    </location>
</feature>
<feature type="region of interest" description="Disordered" evidence="1">
    <location>
        <begin position="213"/>
        <end position="233"/>
    </location>
</feature>
<dbReference type="Proteomes" id="UP001177003">
    <property type="component" value="Chromosome 5"/>
</dbReference>
<sequence length="479" mass="52764">MKSLGPHTVGLIKQNRRGKVVFQGLHPFEKFGKFTELDEPTESYGLSEQTSSEPASAEKSSPNNVVIDISEDEGTEKEDTPTPDTQIASEHEKELGHIQDDVEMNVDMGENVGEDRNDSFSDLDLTSFDHDDIVASLSSSANVVSHENLDTIFNNVDDVVTPTTETRKSSETFETKTPTSGQMVTASIPMEIVIGCSPPVSVSPTTEPFASVFTPEYDQHPSKRQRRDVRQSEPVASLISDLPTPPVTAATTRLTTTKMFPIGSSSSFNVGGPSVPPDFTIPRYNRDDASERLALHMAEEQLLTPNPRGKGVSIEEGGSRGDNLTLSGLQKEISALSQKNIEFDIQVTKLRAKNSKLSIKVSELQSDKSSLGVKMAELTKDKRLKSKQISDLQDHFNLITSSYFELNKKLEEDRGDKYQTFVEERRINLHVQAFPVDLPVGQSSGTASREDDAPPLAPHVTETIHRDQDEEVKKGKLLP</sequence>